<dbReference type="InterPro" id="IPR013268">
    <property type="entry name" value="UTP16"/>
</dbReference>
<sequence length="231" mass="26662">MVTPQKHKKFDDQEEALKDVPSEIPEKTSKVAEQDSDASSSDDDEAPEEEGMAQARSAVQQRDHERQQAAAREQEALREKRRKQDLRFKQQQEQKREREEKELEARLKAQVSSRGAAESGSIQDDDMVPAELPENFFEELEEQESATITTKPQHVNFNDIDDNYSQEIKQQLQKQKKKTLRQLRKTSMKRGPVKVNLLPPASNSKALAPQQDTTVTNKREKWLKRKALARK</sequence>
<dbReference type="EMBL" id="CU928170">
    <property type="protein sequence ID" value="CAR24535.1"/>
    <property type="molecule type" value="Genomic_DNA"/>
</dbReference>
<dbReference type="OrthoDB" id="4096107at2759"/>
<feature type="compositionally biased region" description="Basic residues" evidence="1">
    <location>
        <begin position="221"/>
        <end position="231"/>
    </location>
</feature>
<name>C5DJP6_LACTC</name>
<reference evidence="2 3" key="1">
    <citation type="journal article" date="2009" name="Genome Res.">
        <title>Comparative genomics of protoploid Saccharomycetaceae.</title>
        <authorList>
            <consortium name="The Genolevures Consortium"/>
            <person name="Souciet J.-L."/>
            <person name="Dujon B."/>
            <person name="Gaillardin C."/>
            <person name="Johnston M."/>
            <person name="Baret P.V."/>
            <person name="Cliften P."/>
            <person name="Sherman D.J."/>
            <person name="Weissenbach J."/>
            <person name="Westhof E."/>
            <person name="Wincker P."/>
            <person name="Jubin C."/>
            <person name="Poulain J."/>
            <person name="Barbe V."/>
            <person name="Segurens B."/>
            <person name="Artiguenave F."/>
            <person name="Anthouard V."/>
            <person name="Vacherie B."/>
            <person name="Val M.-E."/>
            <person name="Fulton R.S."/>
            <person name="Minx P."/>
            <person name="Wilson R."/>
            <person name="Durrens P."/>
            <person name="Jean G."/>
            <person name="Marck C."/>
            <person name="Martin T."/>
            <person name="Nikolski M."/>
            <person name="Rolland T."/>
            <person name="Seret M.-L."/>
            <person name="Casaregola S."/>
            <person name="Despons L."/>
            <person name="Fairhead C."/>
            <person name="Fischer G."/>
            <person name="Lafontaine I."/>
            <person name="Leh V."/>
            <person name="Lemaire M."/>
            <person name="de Montigny J."/>
            <person name="Neuveglise C."/>
            <person name="Thierry A."/>
            <person name="Blanc-Lenfle I."/>
            <person name="Bleykasten C."/>
            <person name="Diffels J."/>
            <person name="Fritsch E."/>
            <person name="Frangeul L."/>
            <person name="Goeffon A."/>
            <person name="Jauniaux N."/>
            <person name="Kachouri-Lafond R."/>
            <person name="Payen C."/>
            <person name="Potier S."/>
            <person name="Pribylova L."/>
            <person name="Ozanne C."/>
            <person name="Richard G.-F."/>
            <person name="Sacerdot C."/>
            <person name="Straub M.-L."/>
            <person name="Talla E."/>
        </authorList>
    </citation>
    <scope>NUCLEOTIDE SEQUENCE [LARGE SCALE GENOMIC DNA]</scope>
    <source>
        <strain evidence="3">ATCC 56472 / CBS 6340 / NRRL Y-8284</strain>
    </source>
</reference>
<dbReference type="STRING" id="559295.C5DJP6"/>
<dbReference type="GO" id="GO:0006364">
    <property type="term" value="P:rRNA processing"/>
    <property type="evidence" value="ECO:0007669"/>
    <property type="project" value="InterPro"/>
</dbReference>
<evidence type="ECO:0000313" key="3">
    <source>
        <dbReference type="Proteomes" id="UP000002036"/>
    </source>
</evidence>
<dbReference type="HOGENOM" id="CLU_077704_0_0_1"/>
<feature type="compositionally biased region" description="Polar residues" evidence="1">
    <location>
        <begin position="201"/>
        <end position="216"/>
    </location>
</feature>
<dbReference type="KEGG" id="lth:KLTH0F18106g"/>
<gene>
    <name evidence="2" type="ordered locus">KLTH0F18106g</name>
</gene>
<dbReference type="AlphaFoldDB" id="C5DJP6"/>
<dbReference type="eggNOG" id="ENOG502S51X">
    <property type="taxonomic scope" value="Eukaryota"/>
</dbReference>
<organism evidence="2 3">
    <name type="scientific">Lachancea thermotolerans (strain ATCC 56472 / CBS 6340 / NRRL Y-8284)</name>
    <name type="common">Yeast</name>
    <name type="synonym">Kluyveromyces thermotolerans</name>
    <dbReference type="NCBI Taxonomy" id="559295"/>
    <lineage>
        <taxon>Eukaryota</taxon>
        <taxon>Fungi</taxon>
        <taxon>Dikarya</taxon>
        <taxon>Ascomycota</taxon>
        <taxon>Saccharomycotina</taxon>
        <taxon>Saccharomycetes</taxon>
        <taxon>Saccharomycetales</taxon>
        <taxon>Saccharomycetaceae</taxon>
        <taxon>Lachancea</taxon>
    </lineage>
</organism>
<dbReference type="RefSeq" id="XP_002554972.1">
    <property type="nucleotide sequence ID" value="XM_002554926.1"/>
</dbReference>
<dbReference type="InParanoid" id="C5DJP6"/>
<feature type="region of interest" description="Disordered" evidence="1">
    <location>
        <begin position="1"/>
        <end position="128"/>
    </location>
</feature>
<evidence type="ECO:0000256" key="1">
    <source>
        <dbReference type="SAM" id="MobiDB-lite"/>
    </source>
</evidence>
<dbReference type="Pfam" id="PF08297">
    <property type="entry name" value="U3_snoRNA_assoc"/>
    <property type="match status" value="1"/>
</dbReference>
<feature type="compositionally biased region" description="Acidic residues" evidence="1">
    <location>
        <begin position="34"/>
        <end position="51"/>
    </location>
</feature>
<feature type="compositionally biased region" description="Basic and acidic residues" evidence="1">
    <location>
        <begin position="9"/>
        <end position="33"/>
    </location>
</feature>
<accession>C5DJP6</accession>
<protein>
    <submittedName>
        <fullName evidence="2">KLTH0F18106p</fullName>
    </submittedName>
</protein>
<keyword evidence="3" id="KW-1185">Reference proteome</keyword>
<evidence type="ECO:0000313" key="2">
    <source>
        <dbReference type="EMBL" id="CAR24535.1"/>
    </source>
</evidence>
<dbReference type="GeneID" id="8293207"/>
<proteinExistence type="predicted"/>
<feature type="compositionally biased region" description="Basic and acidic residues" evidence="1">
    <location>
        <begin position="85"/>
        <end position="107"/>
    </location>
</feature>
<feature type="compositionally biased region" description="Basic and acidic residues" evidence="1">
    <location>
        <begin position="61"/>
        <end position="78"/>
    </location>
</feature>
<feature type="region of interest" description="Disordered" evidence="1">
    <location>
        <begin position="185"/>
        <end position="231"/>
    </location>
</feature>
<dbReference type="Proteomes" id="UP000002036">
    <property type="component" value="Chromosome F"/>
</dbReference>
<dbReference type="FunCoup" id="C5DJP6">
    <property type="interactions" value="281"/>
</dbReference>
<dbReference type="OMA" id="IRSKDRW"/>
<dbReference type="GO" id="GO:0030515">
    <property type="term" value="F:snoRNA binding"/>
    <property type="evidence" value="ECO:0007669"/>
    <property type="project" value="InterPro"/>
</dbReference>